<evidence type="ECO:0000313" key="1">
    <source>
        <dbReference type="EMBL" id="QLC49940.1"/>
    </source>
</evidence>
<name>A0A7D5EGK0_9EURY</name>
<dbReference type="OrthoDB" id="374707at2157"/>
<protein>
    <submittedName>
        <fullName evidence="1">Uncharacterized protein</fullName>
    </submittedName>
</protein>
<proteinExistence type="predicted"/>
<dbReference type="EMBL" id="CP058215">
    <property type="protein sequence ID" value="QLC49940.1"/>
    <property type="molecule type" value="Genomic_DNA"/>
</dbReference>
<dbReference type="GeneID" id="55821332"/>
<keyword evidence="2" id="KW-1185">Reference proteome</keyword>
<dbReference type="RefSeq" id="WP_176964996.1">
    <property type="nucleotide sequence ID" value="NZ_CP058215.1"/>
</dbReference>
<sequence>MLQVTDICPLSCFNDKKIFHDEFKKITNNSTAEIRIPLEIGEYFINYSPVGNYPDNPYVIICGKTTSKESHKDFVKALKNGKSLHEACLSSIYANDMRDNLFKYLLAIGLFDYLSKIVPYWETNDPKTSWNAMFDNLDDSLTSGIQLTQAFNCAIIHPVKGSAEPPEKVFRNVKDEIGCLFKHFRLNDNLKLIIFLDTPSKDRRFHQIEYWKKDKASAHKNVKIISITHPSNQNRVIFDNLNDLMQLNSNKKNNALKLFNEAKDTINCLLSELK</sequence>
<dbReference type="Proteomes" id="UP000509594">
    <property type="component" value="Chromosome"/>
</dbReference>
<accession>A0A7D5EGK0</accession>
<organism evidence="1 2">
    <name type="scientific">Methanolobus zinderi</name>
    <dbReference type="NCBI Taxonomy" id="536044"/>
    <lineage>
        <taxon>Archaea</taxon>
        <taxon>Methanobacteriati</taxon>
        <taxon>Methanobacteriota</taxon>
        <taxon>Stenosarchaea group</taxon>
        <taxon>Methanomicrobia</taxon>
        <taxon>Methanosarcinales</taxon>
        <taxon>Methanosarcinaceae</taxon>
        <taxon>Methanolobus</taxon>
    </lineage>
</organism>
<dbReference type="AlphaFoldDB" id="A0A7D5EGK0"/>
<reference evidence="1 2" key="1">
    <citation type="submission" date="2020-06" db="EMBL/GenBank/DDBJ databases">
        <title>Methanolobus halotolerans sp. nov., isolated from a saline lake Tus in Siberia.</title>
        <authorList>
            <person name="Shen Y."/>
            <person name="Chen S.-C."/>
            <person name="Lai M.-C."/>
            <person name="Huang H.-H."/>
            <person name="Chiu H.-H."/>
            <person name="Tang S.-L."/>
            <person name="Rogozin D.Y."/>
            <person name="Degermendzhy A.G."/>
        </authorList>
    </citation>
    <scope>NUCLEOTIDE SEQUENCE [LARGE SCALE GENOMIC DNA]</scope>
    <source>
        <strain evidence="1 2">DSM 21339</strain>
    </source>
</reference>
<dbReference type="KEGG" id="mzi:HWN40_06615"/>
<gene>
    <name evidence="1" type="ORF">HWN40_06615</name>
</gene>
<evidence type="ECO:0000313" key="2">
    <source>
        <dbReference type="Proteomes" id="UP000509594"/>
    </source>
</evidence>